<sequence length="201" mass="22242">MTTSSASAPKRGPYAKSKQRRENIVIAAHEVFAEHGYKGGSLQVVADRVGMSQTSLLHYFPSKSALLLAVLNWRDTVTGDGGSRSPEESLASAVIRQARFNETVPGVVELYTVLCAESLTAKHPGRDYFTQRYEGLRRSYSRSFTALAREGRLRSGVDPERAAASLIALWDGIQTQWLMDPDSVDMAQCLQDYLDFLILPE</sequence>
<dbReference type="InterPro" id="IPR036271">
    <property type="entry name" value="Tet_transcr_reg_TetR-rel_C_sf"/>
</dbReference>
<dbReference type="EMBL" id="QJVC01000016">
    <property type="protein sequence ID" value="PYI37816.1"/>
    <property type="molecule type" value="Genomic_DNA"/>
</dbReference>
<feature type="DNA-binding region" description="H-T-H motif" evidence="5">
    <location>
        <begin position="41"/>
        <end position="60"/>
    </location>
</feature>
<name>A0A2V5JK62_9MICC</name>
<evidence type="ECO:0000256" key="5">
    <source>
        <dbReference type="PROSITE-ProRule" id="PRU00335"/>
    </source>
</evidence>
<evidence type="ECO:0000313" key="7">
    <source>
        <dbReference type="EMBL" id="PYI37816.1"/>
    </source>
</evidence>
<dbReference type="AlphaFoldDB" id="A0A2V5JK62"/>
<dbReference type="Pfam" id="PF00440">
    <property type="entry name" value="TetR_N"/>
    <property type="match status" value="1"/>
</dbReference>
<evidence type="ECO:0000256" key="3">
    <source>
        <dbReference type="ARBA" id="ARBA00023125"/>
    </source>
</evidence>
<dbReference type="GO" id="GO:0000976">
    <property type="term" value="F:transcription cis-regulatory region binding"/>
    <property type="evidence" value="ECO:0007669"/>
    <property type="project" value="TreeGrafter"/>
</dbReference>
<evidence type="ECO:0000256" key="4">
    <source>
        <dbReference type="ARBA" id="ARBA00023163"/>
    </source>
</evidence>
<protein>
    <submittedName>
        <fullName evidence="7">TetR/AcrR family transcriptional regulator</fullName>
    </submittedName>
</protein>
<accession>A0A2V5JK62</accession>
<feature type="domain" description="HTH tetR-type" evidence="6">
    <location>
        <begin position="18"/>
        <end position="78"/>
    </location>
</feature>
<evidence type="ECO:0000313" key="8">
    <source>
        <dbReference type="Proteomes" id="UP000247980"/>
    </source>
</evidence>
<keyword evidence="1" id="KW-0678">Repressor</keyword>
<keyword evidence="2" id="KW-0805">Transcription regulation</keyword>
<keyword evidence="4" id="KW-0804">Transcription</keyword>
<dbReference type="Gene3D" id="1.10.357.10">
    <property type="entry name" value="Tetracycline Repressor, domain 2"/>
    <property type="match status" value="1"/>
</dbReference>
<dbReference type="InterPro" id="IPR039538">
    <property type="entry name" value="BetI_C"/>
</dbReference>
<dbReference type="GO" id="GO:0003700">
    <property type="term" value="F:DNA-binding transcription factor activity"/>
    <property type="evidence" value="ECO:0007669"/>
    <property type="project" value="TreeGrafter"/>
</dbReference>
<comment type="caution">
    <text evidence="7">The sequence shown here is derived from an EMBL/GenBank/DDBJ whole genome shotgun (WGS) entry which is preliminary data.</text>
</comment>
<evidence type="ECO:0000256" key="2">
    <source>
        <dbReference type="ARBA" id="ARBA00023015"/>
    </source>
</evidence>
<dbReference type="PANTHER" id="PTHR30055">
    <property type="entry name" value="HTH-TYPE TRANSCRIPTIONAL REGULATOR RUTR"/>
    <property type="match status" value="1"/>
</dbReference>
<evidence type="ECO:0000256" key="1">
    <source>
        <dbReference type="ARBA" id="ARBA00022491"/>
    </source>
</evidence>
<dbReference type="OrthoDB" id="5118063at2"/>
<reference evidence="7 8" key="1">
    <citation type="submission" date="2018-05" db="EMBL/GenBank/DDBJ databases">
        <title>Genetic diversity of glacier-inhabiting Cryobacterium bacteria in China and description of Cryobacterium mengkeensis sp. nov. and Arthrobacter glacialis sp. nov.</title>
        <authorList>
            <person name="Liu Q."/>
            <person name="Xin Y.-H."/>
        </authorList>
    </citation>
    <scope>NUCLEOTIDE SEQUENCE [LARGE SCALE GENOMIC DNA]</scope>
    <source>
        <strain evidence="7 8">B7</strain>
    </source>
</reference>
<dbReference type="PROSITE" id="PS50977">
    <property type="entry name" value="HTH_TETR_2"/>
    <property type="match status" value="1"/>
</dbReference>
<dbReference type="InterPro" id="IPR009057">
    <property type="entry name" value="Homeodomain-like_sf"/>
</dbReference>
<dbReference type="SUPFAM" id="SSF48498">
    <property type="entry name" value="Tetracyclin repressor-like, C-terminal domain"/>
    <property type="match status" value="1"/>
</dbReference>
<dbReference type="RefSeq" id="WP_110485855.1">
    <property type="nucleotide sequence ID" value="NZ_QJVC01000016.1"/>
</dbReference>
<dbReference type="Proteomes" id="UP000247980">
    <property type="component" value="Unassembled WGS sequence"/>
</dbReference>
<dbReference type="SUPFAM" id="SSF46689">
    <property type="entry name" value="Homeodomain-like"/>
    <property type="match status" value="1"/>
</dbReference>
<gene>
    <name evidence="7" type="ORF">CVS30_13505</name>
</gene>
<keyword evidence="3 5" id="KW-0238">DNA-binding</keyword>
<organism evidence="7 8">
    <name type="scientific">Arthrobacter psychrolactophilus</name>
    <dbReference type="NCBI Taxonomy" id="92442"/>
    <lineage>
        <taxon>Bacteria</taxon>
        <taxon>Bacillati</taxon>
        <taxon>Actinomycetota</taxon>
        <taxon>Actinomycetes</taxon>
        <taxon>Micrococcales</taxon>
        <taxon>Micrococcaceae</taxon>
        <taxon>Arthrobacter</taxon>
    </lineage>
</organism>
<dbReference type="InterPro" id="IPR001647">
    <property type="entry name" value="HTH_TetR"/>
</dbReference>
<dbReference type="Pfam" id="PF13977">
    <property type="entry name" value="TetR_C_6"/>
    <property type="match status" value="1"/>
</dbReference>
<dbReference type="InterPro" id="IPR050109">
    <property type="entry name" value="HTH-type_TetR-like_transc_reg"/>
</dbReference>
<proteinExistence type="predicted"/>
<dbReference type="PRINTS" id="PR00455">
    <property type="entry name" value="HTHTETR"/>
</dbReference>
<keyword evidence="8" id="KW-1185">Reference proteome</keyword>
<evidence type="ECO:0000259" key="6">
    <source>
        <dbReference type="PROSITE" id="PS50977"/>
    </source>
</evidence>
<dbReference type="PANTHER" id="PTHR30055:SF234">
    <property type="entry name" value="HTH-TYPE TRANSCRIPTIONAL REGULATOR BETI"/>
    <property type="match status" value="1"/>
</dbReference>